<evidence type="ECO:0000313" key="2">
    <source>
        <dbReference type="EMBL" id="CAF4840791.1"/>
    </source>
</evidence>
<dbReference type="Proteomes" id="UP000663873">
    <property type="component" value="Unassembled WGS sequence"/>
</dbReference>
<comment type="caution">
    <text evidence="2">The sequence shown here is derived from an EMBL/GenBank/DDBJ whole genome shotgun (WGS) entry which is preliminary data.</text>
</comment>
<feature type="region of interest" description="Disordered" evidence="1">
    <location>
        <begin position="1"/>
        <end position="84"/>
    </location>
</feature>
<feature type="compositionally biased region" description="Basic and acidic residues" evidence="1">
    <location>
        <begin position="67"/>
        <end position="84"/>
    </location>
</feature>
<name>A0A821RFI7_9BILA</name>
<reference evidence="2" key="1">
    <citation type="submission" date="2021-02" db="EMBL/GenBank/DDBJ databases">
        <authorList>
            <person name="Nowell W R."/>
        </authorList>
    </citation>
    <scope>NUCLEOTIDE SEQUENCE</scope>
</reference>
<evidence type="ECO:0000256" key="1">
    <source>
        <dbReference type="SAM" id="MobiDB-lite"/>
    </source>
</evidence>
<feature type="non-terminal residue" evidence="2">
    <location>
        <position position="100"/>
    </location>
</feature>
<keyword evidence="3" id="KW-1185">Reference proteome</keyword>
<sequence>ERHSSPPSSISADNIRGNNDRYPPTIHEETSRSSNVVKRIRDQGESIDRSSGGRAGAEGDDSSLEDQNERRDRLQAQRKDDGYGKIRCGFRYDRARGKLI</sequence>
<feature type="compositionally biased region" description="Basic and acidic residues" evidence="1">
    <location>
        <begin position="39"/>
        <end position="48"/>
    </location>
</feature>
<dbReference type="AlphaFoldDB" id="A0A821RFI7"/>
<dbReference type="EMBL" id="CAJOBP010057955">
    <property type="protein sequence ID" value="CAF4840791.1"/>
    <property type="molecule type" value="Genomic_DNA"/>
</dbReference>
<organism evidence="2 3">
    <name type="scientific">Rotaria socialis</name>
    <dbReference type="NCBI Taxonomy" id="392032"/>
    <lineage>
        <taxon>Eukaryota</taxon>
        <taxon>Metazoa</taxon>
        <taxon>Spiralia</taxon>
        <taxon>Gnathifera</taxon>
        <taxon>Rotifera</taxon>
        <taxon>Eurotatoria</taxon>
        <taxon>Bdelloidea</taxon>
        <taxon>Philodinida</taxon>
        <taxon>Philodinidae</taxon>
        <taxon>Rotaria</taxon>
    </lineage>
</organism>
<feature type="non-terminal residue" evidence="2">
    <location>
        <position position="1"/>
    </location>
</feature>
<gene>
    <name evidence="2" type="ORF">UJA718_LOCUS43045</name>
</gene>
<proteinExistence type="predicted"/>
<protein>
    <submittedName>
        <fullName evidence="2">Uncharacterized protein</fullName>
    </submittedName>
</protein>
<feature type="compositionally biased region" description="Polar residues" evidence="1">
    <location>
        <begin position="1"/>
        <end position="12"/>
    </location>
</feature>
<accession>A0A821RFI7</accession>
<evidence type="ECO:0000313" key="3">
    <source>
        <dbReference type="Proteomes" id="UP000663873"/>
    </source>
</evidence>